<dbReference type="Gene3D" id="3.20.20.30">
    <property type="entry name" value="Luciferase-like domain"/>
    <property type="match status" value="1"/>
</dbReference>
<dbReference type="InterPro" id="IPR036661">
    <property type="entry name" value="Luciferase-like_sf"/>
</dbReference>
<evidence type="ECO:0000256" key="1">
    <source>
        <dbReference type="ARBA" id="ARBA00023002"/>
    </source>
</evidence>
<feature type="non-terminal residue" evidence="4">
    <location>
        <position position="218"/>
    </location>
</feature>
<accession>A0A382DTU6</accession>
<dbReference type="PANTHER" id="PTHR30137">
    <property type="entry name" value="LUCIFERASE-LIKE MONOOXYGENASE"/>
    <property type="match status" value="1"/>
</dbReference>
<dbReference type="GO" id="GO:0004497">
    <property type="term" value="F:monooxygenase activity"/>
    <property type="evidence" value="ECO:0007669"/>
    <property type="project" value="UniProtKB-KW"/>
</dbReference>
<dbReference type="GO" id="GO:0016705">
    <property type="term" value="F:oxidoreductase activity, acting on paired donors, with incorporation or reduction of molecular oxygen"/>
    <property type="evidence" value="ECO:0007669"/>
    <property type="project" value="InterPro"/>
</dbReference>
<dbReference type="InterPro" id="IPR050766">
    <property type="entry name" value="Bact_Lucif_Oxidored"/>
</dbReference>
<reference evidence="4" key="1">
    <citation type="submission" date="2018-05" db="EMBL/GenBank/DDBJ databases">
        <authorList>
            <person name="Lanie J.A."/>
            <person name="Ng W.-L."/>
            <person name="Kazmierczak K.M."/>
            <person name="Andrzejewski T.M."/>
            <person name="Davidsen T.M."/>
            <person name="Wayne K.J."/>
            <person name="Tettelin H."/>
            <person name="Glass J.I."/>
            <person name="Rusch D."/>
            <person name="Podicherti R."/>
            <person name="Tsui H.-C.T."/>
            <person name="Winkler M.E."/>
        </authorList>
    </citation>
    <scope>NUCLEOTIDE SEQUENCE</scope>
</reference>
<protein>
    <recommendedName>
        <fullName evidence="3">Luciferase-like domain-containing protein</fullName>
    </recommendedName>
</protein>
<keyword evidence="2" id="KW-0503">Monooxygenase</keyword>
<evidence type="ECO:0000313" key="4">
    <source>
        <dbReference type="EMBL" id="SVB41579.1"/>
    </source>
</evidence>
<evidence type="ECO:0000256" key="2">
    <source>
        <dbReference type="ARBA" id="ARBA00023033"/>
    </source>
</evidence>
<proteinExistence type="predicted"/>
<sequence>MASVTKESNTMKWGTFSLSQIPDLNLVPETFSSDFDQFELAEELGFDTIWIAEHLFSSYGVVTSTQVLAAALAKATKKIKIGMAVVVMPFNHPLRTASDFALVDILSEGRLLFGTGRAYQPHEFDGLGIPMEDSRAMYDEALELVVKAWTNEKIQHQGKFWNVPQPTEVLPKPLQKPHPPIYQAAISPESFAAAGRSGTSLQLASPFSYRTYREDWID</sequence>
<gene>
    <name evidence="4" type="ORF">METZ01_LOCUS194433</name>
</gene>
<dbReference type="GO" id="GO:0005829">
    <property type="term" value="C:cytosol"/>
    <property type="evidence" value="ECO:0007669"/>
    <property type="project" value="TreeGrafter"/>
</dbReference>
<dbReference type="SUPFAM" id="SSF51679">
    <property type="entry name" value="Bacterial luciferase-like"/>
    <property type="match status" value="1"/>
</dbReference>
<dbReference type="Pfam" id="PF00296">
    <property type="entry name" value="Bac_luciferase"/>
    <property type="match status" value="1"/>
</dbReference>
<feature type="domain" description="Luciferase-like" evidence="3">
    <location>
        <begin position="11"/>
        <end position="205"/>
    </location>
</feature>
<dbReference type="AlphaFoldDB" id="A0A382DTU6"/>
<dbReference type="EMBL" id="UINC01040966">
    <property type="protein sequence ID" value="SVB41579.1"/>
    <property type="molecule type" value="Genomic_DNA"/>
</dbReference>
<organism evidence="4">
    <name type="scientific">marine metagenome</name>
    <dbReference type="NCBI Taxonomy" id="408172"/>
    <lineage>
        <taxon>unclassified sequences</taxon>
        <taxon>metagenomes</taxon>
        <taxon>ecological metagenomes</taxon>
    </lineage>
</organism>
<evidence type="ECO:0000259" key="3">
    <source>
        <dbReference type="Pfam" id="PF00296"/>
    </source>
</evidence>
<name>A0A382DTU6_9ZZZZ</name>
<dbReference type="InterPro" id="IPR011251">
    <property type="entry name" value="Luciferase-like_dom"/>
</dbReference>
<dbReference type="PANTHER" id="PTHR30137:SF8">
    <property type="entry name" value="BLR5498 PROTEIN"/>
    <property type="match status" value="1"/>
</dbReference>
<keyword evidence="1" id="KW-0560">Oxidoreductase</keyword>